<dbReference type="AlphaFoldDB" id="A0AAD6LVC1"/>
<keyword evidence="2" id="KW-1185">Reference proteome</keyword>
<proteinExistence type="predicted"/>
<reference evidence="1" key="1">
    <citation type="journal article" date="2023" name="Mol. Ecol. Resour.">
        <title>Chromosome-level genome assembly of a triploid poplar Populus alba 'Berolinensis'.</title>
        <authorList>
            <person name="Chen S."/>
            <person name="Yu Y."/>
            <person name="Wang X."/>
            <person name="Wang S."/>
            <person name="Zhang T."/>
            <person name="Zhou Y."/>
            <person name="He R."/>
            <person name="Meng N."/>
            <person name="Wang Y."/>
            <person name="Liu W."/>
            <person name="Liu Z."/>
            <person name="Liu J."/>
            <person name="Guo Q."/>
            <person name="Huang H."/>
            <person name="Sederoff R.R."/>
            <person name="Wang G."/>
            <person name="Qu G."/>
            <person name="Chen S."/>
        </authorList>
    </citation>
    <scope>NUCLEOTIDE SEQUENCE</scope>
    <source>
        <strain evidence="1">SC-2020</strain>
    </source>
</reference>
<protein>
    <submittedName>
        <fullName evidence="1">Uncharacterized protein</fullName>
    </submittedName>
</protein>
<evidence type="ECO:0000313" key="2">
    <source>
        <dbReference type="Proteomes" id="UP001164929"/>
    </source>
</evidence>
<comment type="caution">
    <text evidence="1">The sequence shown here is derived from an EMBL/GenBank/DDBJ whole genome shotgun (WGS) entry which is preliminary data.</text>
</comment>
<evidence type="ECO:0000313" key="1">
    <source>
        <dbReference type="EMBL" id="KAJ6973978.1"/>
    </source>
</evidence>
<accession>A0AAD6LVC1</accession>
<sequence>MDKILCWLKLKVVLQVEIYPKFVLIIHSFFDQTSHNILKMIKWLVSFNSSLKWRVD</sequence>
<gene>
    <name evidence="1" type="ORF">NC653_030125</name>
</gene>
<dbReference type="EMBL" id="JAQIZT010000013">
    <property type="protein sequence ID" value="KAJ6973978.1"/>
    <property type="molecule type" value="Genomic_DNA"/>
</dbReference>
<organism evidence="1 2">
    <name type="scientific">Populus alba x Populus x berolinensis</name>
    <dbReference type="NCBI Taxonomy" id="444605"/>
    <lineage>
        <taxon>Eukaryota</taxon>
        <taxon>Viridiplantae</taxon>
        <taxon>Streptophyta</taxon>
        <taxon>Embryophyta</taxon>
        <taxon>Tracheophyta</taxon>
        <taxon>Spermatophyta</taxon>
        <taxon>Magnoliopsida</taxon>
        <taxon>eudicotyledons</taxon>
        <taxon>Gunneridae</taxon>
        <taxon>Pentapetalae</taxon>
        <taxon>rosids</taxon>
        <taxon>fabids</taxon>
        <taxon>Malpighiales</taxon>
        <taxon>Salicaceae</taxon>
        <taxon>Saliceae</taxon>
        <taxon>Populus</taxon>
    </lineage>
</organism>
<name>A0AAD6LVC1_9ROSI</name>
<dbReference type="Proteomes" id="UP001164929">
    <property type="component" value="Chromosome 13"/>
</dbReference>